<sequence>MESINTEPQKSAREDTSAPQPPVVMDPSLLMAASMGDCEVLKSLLNWGDAPVWPKAVAPQVIVEVPVSRDALNDLSTISRSLDVQQQAAAGVVEGAGDQPAAPSAESLLEGVTPVGDTALHVLAKSGYPSRENFLDSVYMVYNKARHLLEKPNKLGDTPLHCASRAGSCKMVYCLLELAKGEEGGIDIVKFVLRKQNMHGETALHGAIRGRNDDIVILLLMEDAQLARVPSEGMSPLCLAVVLEQYYIAIILHEKDNQLSYSGPDGQNVLHVSVLKDIDL</sequence>
<organism evidence="1 2">
    <name type="scientific">Avena sativa</name>
    <name type="common">Oat</name>
    <dbReference type="NCBI Taxonomy" id="4498"/>
    <lineage>
        <taxon>Eukaryota</taxon>
        <taxon>Viridiplantae</taxon>
        <taxon>Streptophyta</taxon>
        <taxon>Embryophyta</taxon>
        <taxon>Tracheophyta</taxon>
        <taxon>Spermatophyta</taxon>
        <taxon>Magnoliopsida</taxon>
        <taxon>Liliopsida</taxon>
        <taxon>Poales</taxon>
        <taxon>Poaceae</taxon>
        <taxon>BOP clade</taxon>
        <taxon>Pooideae</taxon>
        <taxon>Poodae</taxon>
        <taxon>Poeae</taxon>
        <taxon>Poeae Chloroplast Group 1 (Aveneae type)</taxon>
        <taxon>Aveninae</taxon>
        <taxon>Avena</taxon>
    </lineage>
</organism>
<accession>A0ACD5Y397</accession>
<evidence type="ECO:0000313" key="1">
    <source>
        <dbReference type="EnsemblPlants" id="AVESA.00010b.r2.5CG0893870.1.CDS"/>
    </source>
</evidence>
<dbReference type="EnsemblPlants" id="AVESA.00010b.r2.5CG0893870.1">
    <property type="protein sequence ID" value="AVESA.00010b.r2.5CG0893870.1.CDS"/>
    <property type="gene ID" value="AVESA.00010b.r2.5CG0893870"/>
</dbReference>
<protein>
    <submittedName>
        <fullName evidence="1">Uncharacterized protein</fullName>
    </submittedName>
</protein>
<reference evidence="1" key="1">
    <citation type="submission" date="2021-05" db="EMBL/GenBank/DDBJ databases">
        <authorList>
            <person name="Scholz U."/>
            <person name="Mascher M."/>
            <person name="Fiebig A."/>
        </authorList>
    </citation>
    <scope>NUCLEOTIDE SEQUENCE [LARGE SCALE GENOMIC DNA]</scope>
</reference>
<proteinExistence type="predicted"/>
<evidence type="ECO:0000313" key="2">
    <source>
        <dbReference type="Proteomes" id="UP001732700"/>
    </source>
</evidence>
<dbReference type="Proteomes" id="UP001732700">
    <property type="component" value="Chromosome 5C"/>
</dbReference>
<name>A0ACD5Y397_AVESA</name>
<reference evidence="1" key="2">
    <citation type="submission" date="2025-09" db="UniProtKB">
        <authorList>
            <consortium name="EnsemblPlants"/>
        </authorList>
    </citation>
    <scope>IDENTIFICATION</scope>
</reference>
<keyword evidence="2" id="KW-1185">Reference proteome</keyword>